<sequence length="199" mass="21646">MPHTKPMPGSQQLKAGVGLSKPGMPGRAGKGIDDGTPNARNEQDAITMALNSLSDEDLQRAKSAFFEIDTDSTGFIEREELALALKTLGHAPTEEQMAEMMGGADGNAGDSSGRVDLREFLRWYARTVKGDRDGTDDDVLDAFRALGGTAEQGMEKAQLRELLRTEYDLDIDVDEIFAGNGSATLDLAEFKRMMTSRDR</sequence>
<dbReference type="GO" id="GO:0005509">
    <property type="term" value="F:calcium ion binding"/>
    <property type="evidence" value="ECO:0007669"/>
    <property type="project" value="InterPro"/>
</dbReference>
<dbReference type="InterPro" id="IPR018247">
    <property type="entry name" value="EF_Hand_1_Ca_BS"/>
</dbReference>
<dbReference type="FunFam" id="1.10.238.10:FF:000178">
    <property type="entry name" value="Calmodulin-2 A"/>
    <property type="match status" value="1"/>
</dbReference>
<dbReference type="EMBL" id="HBIZ01033564">
    <property type="protein sequence ID" value="CAE0768774.1"/>
    <property type="molecule type" value="Transcribed_RNA"/>
</dbReference>
<dbReference type="Pfam" id="PF13499">
    <property type="entry name" value="EF-hand_7"/>
    <property type="match status" value="1"/>
</dbReference>
<dbReference type="GO" id="GO:0016460">
    <property type="term" value="C:myosin II complex"/>
    <property type="evidence" value="ECO:0007669"/>
    <property type="project" value="TreeGrafter"/>
</dbReference>
<dbReference type="PROSITE" id="PS00018">
    <property type="entry name" value="EF_HAND_1"/>
    <property type="match status" value="1"/>
</dbReference>
<dbReference type="PANTHER" id="PTHR23048">
    <property type="entry name" value="MYOSIN LIGHT CHAIN 1, 3"/>
    <property type="match status" value="1"/>
</dbReference>
<name>A0A7S4BKE8_CHRCT</name>
<gene>
    <name evidence="5" type="ORF">PCAR00345_LOCUS21386</name>
</gene>
<evidence type="ECO:0000256" key="1">
    <source>
        <dbReference type="ARBA" id="ARBA00022737"/>
    </source>
</evidence>
<keyword evidence="2" id="KW-0106">Calcium</keyword>
<dbReference type="InterPro" id="IPR002048">
    <property type="entry name" value="EF_hand_dom"/>
</dbReference>
<dbReference type="AlphaFoldDB" id="A0A7S4BKE8"/>
<feature type="region of interest" description="Disordered" evidence="3">
    <location>
        <begin position="1"/>
        <end position="41"/>
    </location>
</feature>
<protein>
    <recommendedName>
        <fullName evidence="4">EF-hand domain-containing protein</fullName>
    </recommendedName>
</protein>
<dbReference type="PANTHER" id="PTHR23048:SF0">
    <property type="entry name" value="CALMODULIN LIKE 3"/>
    <property type="match status" value="1"/>
</dbReference>
<proteinExistence type="predicted"/>
<evidence type="ECO:0000259" key="4">
    <source>
        <dbReference type="PROSITE" id="PS50222"/>
    </source>
</evidence>
<dbReference type="SMART" id="SM00054">
    <property type="entry name" value="EFh"/>
    <property type="match status" value="3"/>
</dbReference>
<organism evidence="5">
    <name type="scientific">Chrysotila carterae</name>
    <name type="common">Marine alga</name>
    <name type="synonym">Syracosphaera carterae</name>
    <dbReference type="NCBI Taxonomy" id="13221"/>
    <lineage>
        <taxon>Eukaryota</taxon>
        <taxon>Haptista</taxon>
        <taxon>Haptophyta</taxon>
        <taxon>Prymnesiophyceae</taxon>
        <taxon>Isochrysidales</taxon>
        <taxon>Isochrysidaceae</taxon>
        <taxon>Chrysotila</taxon>
    </lineage>
</organism>
<dbReference type="Gene3D" id="1.10.238.10">
    <property type="entry name" value="EF-hand"/>
    <property type="match status" value="1"/>
</dbReference>
<dbReference type="CDD" id="cd00051">
    <property type="entry name" value="EFh"/>
    <property type="match status" value="1"/>
</dbReference>
<evidence type="ECO:0000313" key="5">
    <source>
        <dbReference type="EMBL" id="CAE0768774.1"/>
    </source>
</evidence>
<accession>A0A7S4BKE8</accession>
<feature type="domain" description="EF-hand" evidence="4">
    <location>
        <begin position="56"/>
        <end position="91"/>
    </location>
</feature>
<dbReference type="InterPro" id="IPR050230">
    <property type="entry name" value="CALM/Myosin/TropC-like"/>
</dbReference>
<evidence type="ECO:0000256" key="2">
    <source>
        <dbReference type="ARBA" id="ARBA00022837"/>
    </source>
</evidence>
<keyword evidence="1" id="KW-0677">Repeat</keyword>
<reference evidence="5" key="1">
    <citation type="submission" date="2021-01" db="EMBL/GenBank/DDBJ databases">
        <authorList>
            <person name="Corre E."/>
            <person name="Pelletier E."/>
            <person name="Niang G."/>
            <person name="Scheremetjew M."/>
            <person name="Finn R."/>
            <person name="Kale V."/>
            <person name="Holt S."/>
            <person name="Cochrane G."/>
            <person name="Meng A."/>
            <person name="Brown T."/>
            <person name="Cohen L."/>
        </authorList>
    </citation>
    <scope>NUCLEOTIDE SEQUENCE</scope>
    <source>
        <strain evidence="5">CCMP645</strain>
    </source>
</reference>
<dbReference type="SUPFAM" id="SSF47473">
    <property type="entry name" value="EF-hand"/>
    <property type="match status" value="1"/>
</dbReference>
<dbReference type="PROSITE" id="PS50222">
    <property type="entry name" value="EF_HAND_2"/>
    <property type="match status" value="1"/>
</dbReference>
<evidence type="ECO:0000256" key="3">
    <source>
        <dbReference type="SAM" id="MobiDB-lite"/>
    </source>
</evidence>
<dbReference type="InterPro" id="IPR011992">
    <property type="entry name" value="EF-hand-dom_pair"/>
</dbReference>